<name>A0A0E0R3J2_ORYRU</name>
<protein>
    <recommendedName>
        <fullName evidence="4">DUF834 domain-containing protein</fullName>
    </recommendedName>
</protein>
<feature type="region of interest" description="Disordered" evidence="1">
    <location>
        <begin position="48"/>
        <end position="114"/>
    </location>
</feature>
<dbReference type="OMA" id="WKVSAVG"/>
<evidence type="ECO:0000313" key="3">
    <source>
        <dbReference type="Proteomes" id="UP000008022"/>
    </source>
</evidence>
<evidence type="ECO:0000256" key="1">
    <source>
        <dbReference type="SAM" id="MobiDB-lite"/>
    </source>
</evidence>
<feature type="region of interest" description="Disordered" evidence="1">
    <location>
        <begin position="1"/>
        <end position="26"/>
    </location>
</feature>
<organism evidence="2 3">
    <name type="scientific">Oryza rufipogon</name>
    <name type="common">Brownbeard rice</name>
    <name type="synonym">Asian wild rice</name>
    <dbReference type="NCBI Taxonomy" id="4529"/>
    <lineage>
        <taxon>Eukaryota</taxon>
        <taxon>Viridiplantae</taxon>
        <taxon>Streptophyta</taxon>
        <taxon>Embryophyta</taxon>
        <taxon>Tracheophyta</taxon>
        <taxon>Spermatophyta</taxon>
        <taxon>Magnoliopsida</taxon>
        <taxon>Liliopsida</taxon>
        <taxon>Poales</taxon>
        <taxon>Poaceae</taxon>
        <taxon>BOP clade</taxon>
        <taxon>Oryzoideae</taxon>
        <taxon>Oryzeae</taxon>
        <taxon>Oryzinae</taxon>
        <taxon>Oryza</taxon>
    </lineage>
</organism>
<evidence type="ECO:0000313" key="2">
    <source>
        <dbReference type="EnsemblPlants" id="ORUFI11G01300.1"/>
    </source>
</evidence>
<feature type="compositionally biased region" description="Gly residues" evidence="1">
    <location>
        <begin position="1"/>
        <end position="21"/>
    </location>
</feature>
<dbReference type="HOGENOM" id="CLU_2162587_0_0_1"/>
<dbReference type="Gramene" id="ORUFI11G01300.1">
    <property type="protein sequence ID" value="ORUFI11G01300.1"/>
    <property type="gene ID" value="ORUFI11G01300"/>
</dbReference>
<feature type="compositionally biased region" description="Basic and acidic residues" evidence="1">
    <location>
        <begin position="95"/>
        <end position="114"/>
    </location>
</feature>
<dbReference type="EnsemblPlants" id="ORUFI11G01300.1">
    <property type="protein sequence ID" value="ORUFI11G01300.1"/>
    <property type="gene ID" value="ORUFI11G01300"/>
</dbReference>
<sequence length="114" mass="11388">MAAMGIGGGGEQIGAEGGGGDLATKGIPVAGSVAVRSSSAWKVSAAGIDGGEEQLGVEGVGGRDRWRRGAARRGRRRQRPRDEKASGGRGGGADLGKDSGRGRTKNEALRGCEG</sequence>
<feature type="compositionally biased region" description="Basic residues" evidence="1">
    <location>
        <begin position="65"/>
        <end position="79"/>
    </location>
</feature>
<dbReference type="AlphaFoldDB" id="A0A0E0R3J2"/>
<reference evidence="2" key="2">
    <citation type="submission" date="2015-06" db="UniProtKB">
        <authorList>
            <consortium name="EnsemblPlants"/>
        </authorList>
    </citation>
    <scope>IDENTIFICATION</scope>
</reference>
<evidence type="ECO:0008006" key="4">
    <source>
        <dbReference type="Google" id="ProtNLM"/>
    </source>
</evidence>
<dbReference type="Proteomes" id="UP000008022">
    <property type="component" value="Unassembled WGS sequence"/>
</dbReference>
<keyword evidence="3" id="KW-1185">Reference proteome</keyword>
<reference evidence="3" key="1">
    <citation type="submission" date="2013-06" db="EMBL/GenBank/DDBJ databases">
        <authorList>
            <person name="Zhao Q."/>
        </authorList>
    </citation>
    <scope>NUCLEOTIDE SEQUENCE</scope>
    <source>
        <strain evidence="3">cv. W1943</strain>
    </source>
</reference>
<accession>A0A0E0R3J2</accession>
<proteinExistence type="predicted"/>